<keyword evidence="4" id="KW-0575">Peroxidase</keyword>
<dbReference type="Pfam" id="PF00578">
    <property type="entry name" value="AhpC-TSA"/>
    <property type="match status" value="1"/>
</dbReference>
<evidence type="ECO:0000313" key="16">
    <source>
        <dbReference type="Proteomes" id="UP000241848"/>
    </source>
</evidence>
<proteinExistence type="inferred from homology"/>
<evidence type="ECO:0000256" key="9">
    <source>
        <dbReference type="ARBA" id="ARBA00032824"/>
    </source>
</evidence>
<evidence type="ECO:0000256" key="5">
    <source>
        <dbReference type="ARBA" id="ARBA00022862"/>
    </source>
</evidence>
<dbReference type="InterPro" id="IPR050924">
    <property type="entry name" value="Peroxiredoxin_BCP/PrxQ"/>
</dbReference>
<comment type="function">
    <text evidence="1">Thiol-specific peroxidase that catalyzes the reduction of hydrogen peroxide and organic hydroperoxides to water and alcohols, respectively. Plays a role in cell protection against oxidative stress by detoxifying peroxides and as sensor of hydrogen peroxide-mediated signaling events.</text>
</comment>
<keyword evidence="8" id="KW-0676">Redox-active center</keyword>
<gene>
    <name evidence="15" type="ORF">C7B45_08500</name>
</gene>
<dbReference type="InterPro" id="IPR000866">
    <property type="entry name" value="AhpC/TSA"/>
</dbReference>
<reference evidence="15 16" key="1">
    <citation type="journal article" date="2014" name="BMC Genomics">
        <title>Comparison of environmental and isolate Sulfobacillus genomes reveals diverse carbon, sulfur, nitrogen, and hydrogen metabolisms.</title>
        <authorList>
            <person name="Justice N.B."/>
            <person name="Norman A."/>
            <person name="Brown C.T."/>
            <person name="Singh A."/>
            <person name="Thomas B.C."/>
            <person name="Banfield J.F."/>
        </authorList>
    </citation>
    <scope>NUCLEOTIDE SEQUENCE [LARGE SCALE GENOMIC DNA]</scope>
    <source>
        <strain evidence="15">AMDSBA3</strain>
    </source>
</reference>
<dbReference type="PANTHER" id="PTHR42801:SF4">
    <property type="entry name" value="AHPC_TSA FAMILY PROTEIN"/>
    <property type="match status" value="1"/>
</dbReference>
<keyword evidence="7" id="KW-1015">Disulfide bond</keyword>
<keyword evidence="6" id="KW-0560">Oxidoreductase</keyword>
<dbReference type="EMBL" id="PXYV01000023">
    <property type="protein sequence ID" value="PSR22030.1"/>
    <property type="molecule type" value="Genomic_DNA"/>
</dbReference>
<dbReference type="PANTHER" id="PTHR42801">
    <property type="entry name" value="THIOREDOXIN-DEPENDENT PEROXIDE REDUCTASE"/>
    <property type="match status" value="1"/>
</dbReference>
<evidence type="ECO:0000313" key="15">
    <source>
        <dbReference type="EMBL" id="PSR22030.1"/>
    </source>
</evidence>
<accession>A0A2T2WII0</accession>
<comment type="similarity">
    <text evidence="10">Belongs to the peroxiredoxin family. BCP/PrxQ subfamily.</text>
</comment>
<comment type="catalytic activity">
    <reaction evidence="12">
        <text>a hydroperoxide + [thioredoxin]-dithiol = an alcohol + [thioredoxin]-disulfide + H2O</text>
        <dbReference type="Rhea" id="RHEA:62620"/>
        <dbReference type="Rhea" id="RHEA-COMP:10698"/>
        <dbReference type="Rhea" id="RHEA-COMP:10700"/>
        <dbReference type="ChEBI" id="CHEBI:15377"/>
        <dbReference type="ChEBI" id="CHEBI:29950"/>
        <dbReference type="ChEBI" id="CHEBI:30879"/>
        <dbReference type="ChEBI" id="CHEBI:35924"/>
        <dbReference type="ChEBI" id="CHEBI:50058"/>
        <dbReference type="EC" id="1.11.1.24"/>
    </reaction>
</comment>
<dbReference type="AlphaFoldDB" id="A0A2T2WII0"/>
<evidence type="ECO:0000256" key="12">
    <source>
        <dbReference type="ARBA" id="ARBA00049091"/>
    </source>
</evidence>
<evidence type="ECO:0000259" key="14">
    <source>
        <dbReference type="PROSITE" id="PS51352"/>
    </source>
</evidence>
<evidence type="ECO:0000256" key="10">
    <source>
        <dbReference type="ARBA" id="ARBA00038489"/>
    </source>
</evidence>
<evidence type="ECO:0000256" key="11">
    <source>
        <dbReference type="ARBA" id="ARBA00041373"/>
    </source>
</evidence>
<protein>
    <recommendedName>
        <fullName evidence="3">thioredoxin-dependent peroxiredoxin</fullName>
        <ecNumber evidence="3">1.11.1.24</ecNumber>
    </recommendedName>
    <alternativeName>
        <fullName evidence="11">Bacterioferritin comigratory protein</fullName>
    </alternativeName>
    <alternativeName>
        <fullName evidence="9">Thioredoxin peroxidase</fullName>
    </alternativeName>
</protein>
<evidence type="ECO:0000256" key="1">
    <source>
        <dbReference type="ARBA" id="ARBA00003330"/>
    </source>
</evidence>
<comment type="caution">
    <text evidence="15">The sequence shown here is derived from an EMBL/GenBank/DDBJ whole genome shotgun (WGS) entry which is preliminary data.</text>
</comment>
<evidence type="ECO:0000256" key="6">
    <source>
        <dbReference type="ARBA" id="ARBA00023002"/>
    </source>
</evidence>
<dbReference type="Gene3D" id="3.40.30.10">
    <property type="entry name" value="Glutaredoxin"/>
    <property type="match status" value="1"/>
</dbReference>
<dbReference type="GO" id="GO:0008379">
    <property type="term" value="F:thioredoxin peroxidase activity"/>
    <property type="evidence" value="ECO:0007669"/>
    <property type="project" value="TreeGrafter"/>
</dbReference>
<evidence type="ECO:0000256" key="2">
    <source>
        <dbReference type="ARBA" id="ARBA00011245"/>
    </source>
</evidence>
<dbReference type="FunFam" id="3.40.30.10:FF:000007">
    <property type="entry name" value="Thioredoxin-dependent thiol peroxidase"/>
    <property type="match status" value="1"/>
</dbReference>
<organism evidence="15 16">
    <name type="scientific">Sulfobacillus acidophilus</name>
    <dbReference type="NCBI Taxonomy" id="53633"/>
    <lineage>
        <taxon>Bacteria</taxon>
        <taxon>Bacillati</taxon>
        <taxon>Bacillota</taxon>
        <taxon>Clostridia</taxon>
        <taxon>Eubacteriales</taxon>
        <taxon>Clostridiales Family XVII. Incertae Sedis</taxon>
        <taxon>Sulfobacillus</taxon>
    </lineage>
</organism>
<dbReference type="InterPro" id="IPR024706">
    <property type="entry name" value="Peroxiredoxin_AhpC-typ"/>
</dbReference>
<comment type="subunit">
    <text evidence="2">Monomer.</text>
</comment>
<dbReference type="CDD" id="cd03017">
    <property type="entry name" value="PRX_BCP"/>
    <property type="match status" value="1"/>
</dbReference>
<sequence length="156" mass="17115">MNIKEGDQFPQIAGQTHDGQTIRLADYQGKKNVVLYFYPKDLTPGCTREAIDFDRKLADFEAKDTVVIGMSVDPAASHATFSQACGLHFPLLSDADQSVSQKLGILTEIPGHPELGQVAQRTTFIIDTKGQVRRIFSVSQVDGHVDEVLRTVSAIN</sequence>
<evidence type="ECO:0000256" key="3">
    <source>
        <dbReference type="ARBA" id="ARBA00013017"/>
    </source>
</evidence>
<dbReference type="PIRSF" id="PIRSF000239">
    <property type="entry name" value="AHPC"/>
    <property type="match status" value="1"/>
</dbReference>
<evidence type="ECO:0000256" key="13">
    <source>
        <dbReference type="PIRSR" id="PIRSR000239-1"/>
    </source>
</evidence>
<dbReference type="GO" id="GO:0005737">
    <property type="term" value="C:cytoplasm"/>
    <property type="evidence" value="ECO:0007669"/>
    <property type="project" value="TreeGrafter"/>
</dbReference>
<evidence type="ECO:0000256" key="8">
    <source>
        <dbReference type="ARBA" id="ARBA00023284"/>
    </source>
</evidence>
<evidence type="ECO:0000256" key="4">
    <source>
        <dbReference type="ARBA" id="ARBA00022559"/>
    </source>
</evidence>
<keyword evidence="5" id="KW-0049">Antioxidant</keyword>
<dbReference type="Proteomes" id="UP000241848">
    <property type="component" value="Unassembled WGS sequence"/>
</dbReference>
<dbReference type="InterPro" id="IPR036249">
    <property type="entry name" value="Thioredoxin-like_sf"/>
</dbReference>
<evidence type="ECO:0000256" key="7">
    <source>
        <dbReference type="ARBA" id="ARBA00023157"/>
    </source>
</evidence>
<feature type="domain" description="Thioredoxin" evidence="14">
    <location>
        <begin position="3"/>
        <end position="156"/>
    </location>
</feature>
<dbReference type="EC" id="1.11.1.24" evidence="3"/>
<dbReference type="GO" id="GO:0034599">
    <property type="term" value="P:cellular response to oxidative stress"/>
    <property type="evidence" value="ECO:0007669"/>
    <property type="project" value="TreeGrafter"/>
</dbReference>
<dbReference type="PROSITE" id="PS51352">
    <property type="entry name" value="THIOREDOXIN_2"/>
    <property type="match status" value="1"/>
</dbReference>
<dbReference type="GO" id="GO:0045454">
    <property type="term" value="P:cell redox homeostasis"/>
    <property type="evidence" value="ECO:0007669"/>
    <property type="project" value="TreeGrafter"/>
</dbReference>
<name>A0A2T2WII0_9FIRM</name>
<feature type="active site" description="Cysteine sulfenic acid (-SOH) intermediate; for peroxidase activity" evidence="13">
    <location>
        <position position="46"/>
    </location>
</feature>
<dbReference type="InterPro" id="IPR013766">
    <property type="entry name" value="Thioredoxin_domain"/>
</dbReference>
<dbReference type="SUPFAM" id="SSF52833">
    <property type="entry name" value="Thioredoxin-like"/>
    <property type="match status" value="1"/>
</dbReference>